<dbReference type="EMBL" id="BAABFL010000460">
    <property type="protein sequence ID" value="GAA4651706.1"/>
    <property type="molecule type" value="Genomic_DNA"/>
</dbReference>
<dbReference type="InterPro" id="IPR011969">
    <property type="entry name" value="Clan_AA_Asp_peptidase_C"/>
</dbReference>
<dbReference type="RefSeq" id="WP_345198136.1">
    <property type="nucleotide sequence ID" value="NZ_BAABFL010000460.1"/>
</dbReference>
<keyword evidence="2" id="KW-0378">Hydrolase</keyword>
<name>A0ABP8V7C8_9GAMM</name>
<evidence type="ECO:0000256" key="1">
    <source>
        <dbReference type="SAM" id="SignalP"/>
    </source>
</evidence>
<dbReference type="InterPro" id="IPR021109">
    <property type="entry name" value="Peptidase_aspartic_dom_sf"/>
</dbReference>
<evidence type="ECO:0000313" key="2">
    <source>
        <dbReference type="EMBL" id="GAA4651706.1"/>
    </source>
</evidence>
<feature type="signal peptide" evidence="1">
    <location>
        <begin position="1"/>
        <end position="17"/>
    </location>
</feature>
<dbReference type="Gene3D" id="2.40.70.10">
    <property type="entry name" value="Acid Proteases"/>
    <property type="match status" value="1"/>
</dbReference>
<proteinExistence type="predicted"/>
<feature type="chain" id="PRO_5047319785" evidence="1">
    <location>
        <begin position="18"/>
        <end position="209"/>
    </location>
</feature>
<dbReference type="NCBIfam" id="TIGR02281">
    <property type="entry name" value="clan_AA_DTGA"/>
    <property type="match status" value="1"/>
</dbReference>
<sequence>MAVIVLACALLAGSVQAVMVQVVGLFPGAAIVIIEGRQVMLKVGNTGPGGVKLLSVDGSRAVLQVNGQAREFPLSRQISNGYKESSNKTIKIFRDNDGHYYVKALVNGRLADMVVDTGATAVGMSSKHANALGVEYKNGEPIAISTASGQVRGFLVQLKSVSIDGLTVRNVDAAIHEGDFPSIILLGMSFLRKVKMRDEGDVLYLEAKY</sequence>
<evidence type="ECO:0000313" key="3">
    <source>
        <dbReference type="Proteomes" id="UP001500604"/>
    </source>
</evidence>
<organism evidence="2 3">
    <name type="scientific">Kistimonas scapharcae</name>
    <dbReference type="NCBI Taxonomy" id="1036133"/>
    <lineage>
        <taxon>Bacteria</taxon>
        <taxon>Pseudomonadati</taxon>
        <taxon>Pseudomonadota</taxon>
        <taxon>Gammaproteobacteria</taxon>
        <taxon>Oceanospirillales</taxon>
        <taxon>Endozoicomonadaceae</taxon>
        <taxon>Kistimonas</taxon>
    </lineage>
</organism>
<accession>A0ABP8V7C8</accession>
<dbReference type="CDD" id="cd05483">
    <property type="entry name" value="retropepsin_like_bacteria"/>
    <property type="match status" value="1"/>
</dbReference>
<dbReference type="Pfam" id="PF13975">
    <property type="entry name" value="gag-asp_proteas"/>
    <property type="match status" value="1"/>
</dbReference>
<dbReference type="InterPro" id="IPR034122">
    <property type="entry name" value="Retropepsin-like_bacterial"/>
</dbReference>
<dbReference type="GO" id="GO:0006508">
    <property type="term" value="P:proteolysis"/>
    <property type="evidence" value="ECO:0007669"/>
    <property type="project" value="UniProtKB-KW"/>
</dbReference>
<dbReference type="Proteomes" id="UP001500604">
    <property type="component" value="Unassembled WGS sequence"/>
</dbReference>
<keyword evidence="1" id="KW-0732">Signal</keyword>
<dbReference type="GO" id="GO:0008233">
    <property type="term" value="F:peptidase activity"/>
    <property type="evidence" value="ECO:0007669"/>
    <property type="project" value="UniProtKB-KW"/>
</dbReference>
<keyword evidence="3" id="KW-1185">Reference proteome</keyword>
<protein>
    <submittedName>
        <fullName evidence="2">TIGR02281 family clan AA aspartic protease</fullName>
    </submittedName>
</protein>
<keyword evidence="2" id="KW-0645">Protease</keyword>
<gene>
    <name evidence="2" type="ORF">GCM10023116_39900</name>
</gene>
<comment type="caution">
    <text evidence="2">The sequence shown here is derived from an EMBL/GenBank/DDBJ whole genome shotgun (WGS) entry which is preliminary data.</text>
</comment>
<reference evidence="3" key="1">
    <citation type="journal article" date="2019" name="Int. J. Syst. Evol. Microbiol.">
        <title>The Global Catalogue of Microorganisms (GCM) 10K type strain sequencing project: providing services to taxonomists for standard genome sequencing and annotation.</title>
        <authorList>
            <consortium name="The Broad Institute Genomics Platform"/>
            <consortium name="The Broad Institute Genome Sequencing Center for Infectious Disease"/>
            <person name="Wu L."/>
            <person name="Ma J."/>
        </authorList>
    </citation>
    <scope>NUCLEOTIDE SEQUENCE [LARGE SCALE GENOMIC DNA]</scope>
    <source>
        <strain evidence="3">JCM 17805</strain>
    </source>
</reference>
<dbReference type="SUPFAM" id="SSF50630">
    <property type="entry name" value="Acid proteases"/>
    <property type="match status" value="1"/>
</dbReference>